<dbReference type="RefSeq" id="WP_096430636.1">
    <property type="nucleotide sequence ID" value="NZ_NTJD01000001.1"/>
</dbReference>
<evidence type="ECO:0000313" key="1">
    <source>
        <dbReference type="EMBL" id="PCD78135.1"/>
    </source>
</evidence>
<organism evidence="1 2">
    <name type="scientific">Pseudothioclava arenosa</name>
    <dbReference type="NCBI Taxonomy" id="1795308"/>
    <lineage>
        <taxon>Bacteria</taxon>
        <taxon>Pseudomonadati</taxon>
        <taxon>Pseudomonadota</taxon>
        <taxon>Alphaproteobacteria</taxon>
        <taxon>Rhodobacterales</taxon>
        <taxon>Paracoccaceae</taxon>
        <taxon>Pseudothioclava</taxon>
    </lineage>
</organism>
<dbReference type="AlphaFoldDB" id="A0A2A4CU81"/>
<dbReference type="EMBL" id="NTJD01000001">
    <property type="protein sequence ID" value="PCD78135.1"/>
    <property type="molecule type" value="Genomic_DNA"/>
</dbReference>
<sequence>MKNTPYEDSPGARFIAERVRDLKHKKSQKKIAHEVGFVNANMLSLLKSGANKIPLDRVPALAKALEADPALLMRLALEQSVGVTAATAIVEVFGTPVSENERGWLYEIREASGNSDPRLTARSRSVLRGIFGQ</sequence>
<proteinExistence type="predicted"/>
<comment type="caution">
    <text evidence="1">The sequence shown here is derived from an EMBL/GenBank/DDBJ whole genome shotgun (WGS) entry which is preliminary data.</text>
</comment>
<keyword evidence="2" id="KW-1185">Reference proteome</keyword>
<dbReference type="SUPFAM" id="SSF47413">
    <property type="entry name" value="lambda repressor-like DNA-binding domains"/>
    <property type="match status" value="1"/>
</dbReference>
<name>A0A2A4CU81_9RHOB</name>
<accession>A0A2A4CU81</accession>
<evidence type="ECO:0000313" key="2">
    <source>
        <dbReference type="Proteomes" id="UP000243507"/>
    </source>
</evidence>
<dbReference type="OrthoDB" id="7859023at2"/>
<dbReference type="Gene3D" id="1.10.260.40">
    <property type="entry name" value="lambda repressor-like DNA-binding domains"/>
    <property type="match status" value="1"/>
</dbReference>
<protein>
    <submittedName>
        <fullName evidence="1">Transcriptional regulator</fullName>
    </submittedName>
</protein>
<reference evidence="1 2" key="1">
    <citation type="submission" date="2017-09" db="EMBL/GenBank/DDBJ databases">
        <title>A multilocus sequence analysis scheme for characterization of bacteria in the genus Thioclava.</title>
        <authorList>
            <person name="Liu Y."/>
            <person name="Shao Z."/>
        </authorList>
    </citation>
    <scope>NUCLEOTIDE SEQUENCE [LARGE SCALE GENOMIC DNA]</scope>
    <source>
        <strain evidence="1 2">CAU 1312</strain>
    </source>
</reference>
<dbReference type="InterPro" id="IPR010982">
    <property type="entry name" value="Lambda_DNA-bd_dom_sf"/>
</dbReference>
<gene>
    <name evidence="1" type="ORF">CLN94_02205</name>
</gene>
<dbReference type="Proteomes" id="UP000243507">
    <property type="component" value="Unassembled WGS sequence"/>
</dbReference>
<dbReference type="GO" id="GO:0003677">
    <property type="term" value="F:DNA binding"/>
    <property type="evidence" value="ECO:0007669"/>
    <property type="project" value="InterPro"/>
</dbReference>